<evidence type="ECO:0000256" key="8">
    <source>
        <dbReference type="ARBA" id="ARBA00034120"/>
    </source>
</evidence>
<evidence type="ECO:0000256" key="2">
    <source>
        <dbReference type="ARBA" id="ARBA00022679"/>
    </source>
</evidence>
<evidence type="ECO:0000313" key="12">
    <source>
        <dbReference type="EMBL" id="MXQ53840.1"/>
    </source>
</evidence>
<keyword evidence="5" id="KW-0460">Magnesium</keyword>
<evidence type="ECO:0000259" key="11">
    <source>
        <dbReference type="PROSITE" id="PS50878"/>
    </source>
</evidence>
<dbReference type="InterPro" id="IPR051083">
    <property type="entry name" value="GrpII_Intron_Splice-Mob/Def"/>
</dbReference>
<dbReference type="GO" id="GO:0046872">
    <property type="term" value="F:metal ion binding"/>
    <property type="evidence" value="ECO:0007669"/>
    <property type="project" value="UniProtKB-KW"/>
</dbReference>
<comment type="catalytic activity">
    <reaction evidence="9">
        <text>DNA(n) + a 2'-deoxyribonucleoside 5'-triphosphate = DNA(n+1) + diphosphate</text>
        <dbReference type="Rhea" id="RHEA:22508"/>
        <dbReference type="Rhea" id="RHEA-COMP:17339"/>
        <dbReference type="Rhea" id="RHEA-COMP:17340"/>
        <dbReference type="ChEBI" id="CHEBI:33019"/>
        <dbReference type="ChEBI" id="CHEBI:61560"/>
        <dbReference type="ChEBI" id="CHEBI:173112"/>
        <dbReference type="EC" id="2.7.7.49"/>
    </reaction>
</comment>
<dbReference type="RefSeq" id="WP_160801200.1">
    <property type="nucleotide sequence ID" value="NZ_WUUL01000005.1"/>
</dbReference>
<dbReference type="EC" id="2.7.7.49" evidence="1"/>
<keyword evidence="7" id="KW-0051">Antiviral defense</keyword>
<comment type="similarity">
    <text evidence="8">Belongs to the bacterial reverse transcriptase family.</text>
</comment>
<name>A0A6I4VVF8_9BACL</name>
<proteinExistence type="inferred from homology"/>
<dbReference type="PROSITE" id="PS50878">
    <property type="entry name" value="RT_POL"/>
    <property type="match status" value="1"/>
</dbReference>
<dbReference type="PANTHER" id="PTHR34047:SF7">
    <property type="entry name" value="RNA-DIRECTED DNA POLYMERASE"/>
    <property type="match status" value="1"/>
</dbReference>
<reference evidence="12 13" key="1">
    <citation type="submission" date="2019-12" db="EMBL/GenBank/DDBJ databases">
        <title>Whole-genome analyses of novel actinobacteria.</title>
        <authorList>
            <person name="Sahin N."/>
            <person name="Saygin H."/>
        </authorList>
    </citation>
    <scope>NUCLEOTIDE SEQUENCE [LARGE SCALE GENOMIC DNA]</scope>
    <source>
        <strain evidence="12 13">KC615</strain>
    </source>
</reference>
<dbReference type="InterPro" id="IPR043502">
    <property type="entry name" value="DNA/RNA_pol_sf"/>
</dbReference>
<evidence type="ECO:0000256" key="1">
    <source>
        <dbReference type="ARBA" id="ARBA00012493"/>
    </source>
</evidence>
<evidence type="ECO:0000256" key="5">
    <source>
        <dbReference type="ARBA" id="ARBA00022842"/>
    </source>
</evidence>
<dbReference type="EMBL" id="WUUL01000005">
    <property type="protein sequence ID" value="MXQ53840.1"/>
    <property type="molecule type" value="Genomic_DNA"/>
</dbReference>
<dbReference type="GO" id="GO:0003964">
    <property type="term" value="F:RNA-directed DNA polymerase activity"/>
    <property type="evidence" value="ECO:0007669"/>
    <property type="project" value="UniProtKB-KW"/>
</dbReference>
<feature type="domain" description="Reverse transcriptase" evidence="11">
    <location>
        <begin position="168"/>
        <end position="400"/>
    </location>
</feature>
<dbReference type="AlphaFoldDB" id="A0A6I4VVF8"/>
<dbReference type="GO" id="GO:0051607">
    <property type="term" value="P:defense response to virus"/>
    <property type="evidence" value="ECO:0007669"/>
    <property type="project" value="UniProtKB-KW"/>
</dbReference>
<keyword evidence="3" id="KW-0548">Nucleotidyltransferase</keyword>
<sequence length="478" mass="55332">MSEENKMLTREEWIVKIQSEGKNETIRSEMIRLGFWEAPHLSEEEREQQAKEDEEYKEVQKELQALQKQSKQLKDIDFLLKEARKRRIEESKQRRAERKEQREKAQAEAKEKWEQYRETHVIHVGDGVSSGLSSFDADEAKLMQHKLPLIRSALQLSEDMGFTLSEIKWLTYHRNTATINHYTRFTIPKKNGGNREISAPKTKLRKAQTWVKANILDNLAVHDAAYGFVNGKSTVNNAKPHIGKDAVIKFDLKDFFPSISFVRVRGLFESFGYSRAISTLFALICTEPPRKEVEFDGKMYYVAMSDRQLPQGACTSPTITNLLCRRLDEKLTQLATDKGFTYTRYADDLTFSGKEESLNQLGSLMNNVRSIVAFEGFVVNEEKTRVLRAGRRQRVTGIVVNEKANLTRKDIRSFRALLHNVEQRGLDEENHKNHPHFWDYINGYVSYVQMVRPDIGQKFAAQVLRIAEKYGLPVRVHA</sequence>
<keyword evidence="13" id="KW-1185">Reference proteome</keyword>
<keyword evidence="2" id="KW-0808">Transferase</keyword>
<evidence type="ECO:0000256" key="9">
    <source>
        <dbReference type="ARBA" id="ARBA00048173"/>
    </source>
</evidence>
<dbReference type="GO" id="GO:0003723">
    <property type="term" value="F:RNA binding"/>
    <property type="evidence" value="ECO:0007669"/>
    <property type="project" value="InterPro"/>
</dbReference>
<evidence type="ECO:0000256" key="10">
    <source>
        <dbReference type="SAM" id="MobiDB-lite"/>
    </source>
</evidence>
<organism evidence="12 13">
    <name type="scientific">Shimazuella alba</name>
    <dbReference type="NCBI Taxonomy" id="2690964"/>
    <lineage>
        <taxon>Bacteria</taxon>
        <taxon>Bacillati</taxon>
        <taxon>Bacillota</taxon>
        <taxon>Bacilli</taxon>
        <taxon>Bacillales</taxon>
        <taxon>Thermoactinomycetaceae</taxon>
        <taxon>Shimazuella</taxon>
    </lineage>
</organism>
<dbReference type="PRINTS" id="PR00866">
    <property type="entry name" value="RNADNAPOLMS"/>
</dbReference>
<protein>
    <recommendedName>
        <fullName evidence="1">RNA-directed DNA polymerase</fullName>
        <ecNumber evidence="1">2.7.7.49</ecNumber>
    </recommendedName>
</protein>
<dbReference type="PANTHER" id="PTHR34047">
    <property type="entry name" value="NUCLEAR INTRON MATURASE 1, MITOCHONDRIAL-RELATED"/>
    <property type="match status" value="1"/>
</dbReference>
<dbReference type="CDD" id="cd03487">
    <property type="entry name" value="RT_Bac_retron_II"/>
    <property type="match status" value="1"/>
</dbReference>
<feature type="compositionally biased region" description="Basic and acidic residues" evidence="10">
    <location>
        <begin position="40"/>
        <end position="51"/>
    </location>
</feature>
<evidence type="ECO:0000256" key="4">
    <source>
        <dbReference type="ARBA" id="ARBA00022723"/>
    </source>
</evidence>
<feature type="region of interest" description="Disordered" evidence="10">
    <location>
        <begin position="89"/>
        <end position="111"/>
    </location>
</feature>
<dbReference type="Pfam" id="PF00078">
    <property type="entry name" value="RVT_1"/>
    <property type="match status" value="1"/>
</dbReference>
<keyword evidence="4" id="KW-0479">Metal-binding</keyword>
<dbReference type="InterPro" id="IPR000477">
    <property type="entry name" value="RT_dom"/>
</dbReference>
<keyword evidence="6 12" id="KW-0695">RNA-directed DNA polymerase</keyword>
<dbReference type="Proteomes" id="UP000430692">
    <property type="component" value="Unassembled WGS sequence"/>
</dbReference>
<evidence type="ECO:0000313" key="13">
    <source>
        <dbReference type="Proteomes" id="UP000430692"/>
    </source>
</evidence>
<evidence type="ECO:0000256" key="3">
    <source>
        <dbReference type="ARBA" id="ARBA00022695"/>
    </source>
</evidence>
<feature type="region of interest" description="Disordered" evidence="10">
    <location>
        <begin position="37"/>
        <end position="58"/>
    </location>
</feature>
<comment type="caution">
    <text evidence="12">The sequence shown here is derived from an EMBL/GenBank/DDBJ whole genome shotgun (WGS) entry which is preliminary data.</text>
</comment>
<dbReference type="InterPro" id="IPR000123">
    <property type="entry name" value="Reverse_transcriptase_msDNA"/>
</dbReference>
<evidence type="ECO:0000256" key="6">
    <source>
        <dbReference type="ARBA" id="ARBA00022918"/>
    </source>
</evidence>
<evidence type="ECO:0000256" key="7">
    <source>
        <dbReference type="ARBA" id="ARBA00023118"/>
    </source>
</evidence>
<dbReference type="SUPFAM" id="SSF56672">
    <property type="entry name" value="DNA/RNA polymerases"/>
    <property type="match status" value="1"/>
</dbReference>
<gene>
    <name evidence="12" type="ORF">GSM42_08935</name>
</gene>
<accession>A0A6I4VVF8</accession>